<gene>
    <name evidence="1" type="primary">Nfu_g_1_020547</name>
</gene>
<proteinExistence type="predicted"/>
<sequence>LVFSERMNAMEEQITSLAMLVHHAITENIQILRVKDAIRRNSENNKLDAAAETHKPTALVGSSRLTPSSDSELWQSLVTAKRNVCELRQQLSQLRCLQLSNLDNISSMLRMVSQELMMHIREKLADSEEAAFTQRAEMEQNRIYYLATEETILTQLSELEEYVECLQSSASRPMSQASVTLKDVEDVEVFLQR</sequence>
<reference evidence="1" key="1">
    <citation type="submission" date="2016-05" db="EMBL/GenBank/DDBJ databases">
        <authorList>
            <person name="Lavstsen T."/>
            <person name="Jespersen J.S."/>
        </authorList>
    </citation>
    <scope>NUCLEOTIDE SEQUENCE</scope>
    <source>
        <tissue evidence="1">Brain</tissue>
    </source>
</reference>
<feature type="non-terminal residue" evidence="1">
    <location>
        <position position="1"/>
    </location>
</feature>
<feature type="non-terminal residue" evidence="1">
    <location>
        <position position="193"/>
    </location>
</feature>
<dbReference type="EMBL" id="HADW01014065">
    <property type="protein sequence ID" value="SBP15465.1"/>
    <property type="molecule type" value="Transcribed_RNA"/>
</dbReference>
<evidence type="ECO:0000313" key="1">
    <source>
        <dbReference type="EMBL" id="SBP15465.1"/>
    </source>
</evidence>
<dbReference type="PANTHER" id="PTHR22741">
    <property type="entry name" value="P140CAP/SNIP-RELATED"/>
    <property type="match status" value="1"/>
</dbReference>
<organism evidence="1">
    <name type="scientific">Iconisemion striatum</name>
    <dbReference type="NCBI Taxonomy" id="60296"/>
    <lineage>
        <taxon>Eukaryota</taxon>
        <taxon>Metazoa</taxon>
        <taxon>Chordata</taxon>
        <taxon>Craniata</taxon>
        <taxon>Vertebrata</taxon>
        <taxon>Euteleostomi</taxon>
        <taxon>Actinopterygii</taxon>
        <taxon>Neopterygii</taxon>
        <taxon>Teleostei</taxon>
        <taxon>Neoteleostei</taxon>
        <taxon>Acanthomorphata</taxon>
        <taxon>Ovalentaria</taxon>
        <taxon>Atherinomorphae</taxon>
        <taxon>Cyprinodontiformes</taxon>
        <taxon>Nothobranchiidae</taxon>
        <taxon>Iconisemion</taxon>
    </lineage>
</organism>
<dbReference type="AlphaFoldDB" id="A0A1A7XC85"/>
<dbReference type="GO" id="GO:0005737">
    <property type="term" value="C:cytoplasm"/>
    <property type="evidence" value="ECO:0007669"/>
    <property type="project" value="TreeGrafter"/>
</dbReference>
<protein>
    <submittedName>
        <fullName evidence="1">Uncharacterized protein</fullName>
    </submittedName>
</protein>
<reference evidence="1" key="2">
    <citation type="submission" date="2016-06" db="EMBL/GenBank/DDBJ databases">
        <title>The genome of a short-lived fish provides insights into sex chromosome evolution and the genetic control of aging.</title>
        <authorList>
            <person name="Reichwald K."/>
            <person name="Felder M."/>
            <person name="Petzold A."/>
            <person name="Koch P."/>
            <person name="Groth M."/>
            <person name="Platzer M."/>
        </authorList>
    </citation>
    <scope>NUCLEOTIDE SEQUENCE</scope>
    <source>
        <tissue evidence="1">Brain</tissue>
    </source>
</reference>
<name>A0A1A7XC85_9TELE</name>
<dbReference type="PANTHER" id="PTHR22741:SF10">
    <property type="entry name" value="COILED-COIL DOMAIN-CONTAINING PROTEIN CG32809"/>
    <property type="match status" value="1"/>
</dbReference>
<dbReference type="InterPro" id="IPR051825">
    <property type="entry name" value="SRCIN1"/>
</dbReference>
<accession>A0A1A7XC85</accession>